<dbReference type="InterPro" id="IPR017871">
    <property type="entry name" value="ABC_transporter-like_CS"/>
</dbReference>
<keyword evidence="2 4" id="KW-0067">ATP-binding</keyword>
<proteinExistence type="predicted"/>
<organism evidence="4 5">
    <name type="scientific">Paracoccus aminophilus JCM 7686</name>
    <dbReference type="NCBI Taxonomy" id="1367847"/>
    <lineage>
        <taxon>Bacteria</taxon>
        <taxon>Pseudomonadati</taxon>
        <taxon>Pseudomonadota</taxon>
        <taxon>Alphaproteobacteria</taxon>
        <taxon>Rhodobacterales</taxon>
        <taxon>Paracoccaceae</taxon>
        <taxon>Paracoccus</taxon>
    </lineage>
</organism>
<dbReference type="PATRIC" id="fig|1367847.3.peg.780"/>
<dbReference type="GO" id="GO:0022857">
    <property type="term" value="F:transmembrane transporter activity"/>
    <property type="evidence" value="ECO:0007669"/>
    <property type="project" value="TreeGrafter"/>
</dbReference>
<dbReference type="HOGENOM" id="CLU_000604_1_22_5"/>
<dbReference type="GO" id="GO:0016887">
    <property type="term" value="F:ATP hydrolysis activity"/>
    <property type="evidence" value="ECO:0007669"/>
    <property type="project" value="InterPro"/>
</dbReference>
<reference evidence="4 5" key="1">
    <citation type="journal article" date="2014" name="BMC Genomics">
        <title>Architecture and functions of a multipartite genome of the methylotrophic bacterium Paracoccus aminophilus JCM 7686, containing primary and secondary chromids.</title>
        <authorList>
            <person name="Dziewit L."/>
            <person name="Czarnecki J."/>
            <person name="Wibberg D."/>
            <person name="Radlinska M."/>
            <person name="Mrozek P."/>
            <person name="Szymczak M."/>
            <person name="Schluter A."/>
            <person name="Puhler A."/>
            <person name="Bartosik D."/>
        </authorList>
    </citation>
    <scope>NUCLEOTIDE SEQUENCE [LARGE SCALE GENOMIC DNA]</scope>
    <source>
        <strain evidence="4">JCM 7686</strain>
    </source>
</reference>
<dbReference type="STRING" id="1367847.JCM7686_0822"/>
<keyword evidence="1" id="KW-0547">Nucleotide-binding</keyword>
<dbReference type="SMART" id="SM00382">
    <property type="entry name" value="AAA"/>
    <property type="match status" value="1"/>
</dbReference>
<evidence type="ECO:0000256" key="1">
    <source>
        <dbReference type="ARBA" id="ARBA00022741"/>
    </source>
</evidence>
<dbReference type="Pfam" id="PF00005">
    <property type="entry name" value="ABC_tran"/>
    <property type="match status" value="1"/>
</dbReference>
<dbReference type="RefSeq" id="WP_020949570.1">
    <property type="nucleotide sequence ID" value="NC_022041.1"/>
</dbReference>
<dbReference type="AlphaFoldDB" id="S5YRQ1"/>
<dbReference type="InterPro" id="IPR003593">
    <property type="entry name" value="AAA+_ATPase"/>
</dbReference>
<dbReference type="PROSITE" id="PS50893">
    <property type="entry name" value="ABC_TRANSPORTER_2"/>
    <property type="match status" value="1"/>
</dbReference>
<evidence type="ECO:0000256" key="2">
    <source>
        <dbReference type="ARBA" id="ARBA00022840"/>
    </source>
</evidence>
<dbReference type="PROSITE" id="PS00211">
    <property type="entry name" value="ABC_TRANSPORTER_1"/>
    <property type="match status" value="1"/>
</dbReference>
<gene>
    <name evidence="4" type="ORF">JCM7686_0822</name>
</gene>
<dbReference type="InterPro" id="IPR027417">
    <property type="entry name" value="P-loop_NTPase"/>
</dbReference>
<protein>
    <submittedName>
        <fullName evidence="4">ABC transporter, ATP-binding protein</fullName>
    </submittedName>
</protein>
<dbReference type="InterPro" id="IPR015854">
    <property type="entry name" value="ABC_transpr_LolD-like"/>
</dbReference>
<dbReference type="PANTHER" id="PTHR24220">
    <property type="entry name" value="IMPORT ATP-BINDING PROTEIN"/>
    <property type="match status" value="1"/>
</dbReference>
<dbReference type="Proteomes" id="UP000015480">
    <property type="component" value="Chromosome"/>
</dbReference>
<dbReference type="SUPFAM" id="SSF52540">
    <property type="entry name" value="P-loop containing nucleoside triphosphate hydrolases"/>
    <property type="match status" value="1"/>
</dbReference>
<evidence type="ECO:0000259" key="3">
    <source>
        <dbReference type="PROSITE" id="PS50893"/>
    </source>
</evidence>
<sequence>MGEPCLDLAGLVLTRAGRAGSPAFRLEIPRLTLWPGARIGLVGESGIGKSTLLDLLALIRRPDQAKSFRLLGTEIAPDLLKDRARRLTRYRRRHISYILQDGGLLPYLSVGANARLATRLARAGHGAQIETLAEGLGIAPLLHKLPSALSGGQRQRAAVLRGLVSQAELILADEPTAALDATNAGATMRLIADLPEDRAVLVSSHHEALLSACGFALWRLVARERSAALTRVSLEIEAI</sequence>
<dbReference type="OrthoDB" id="9802264at2"/>
<evidence type="ECO:0000313" key="4">
    <source>
        <dbReference type="EMBL" id="AGT07931.1"/>
    </source>
</evidence>
<dbReference type="eggNOG" id="COG1136">
    <property type="taxonomic scope" value="Bacteria"/>
</dbReference>
<keyword evidence="5" id="KW-1185">Reference proteome</keyword>
<evidence type="ECO:0000313" key="5">
    <source>
        <dbReference type="Proteomes" id="UP000015480"/>
    </source>
</evidence>
<accession>S5YRQ1</accession>
<name>S5YRQ1_PARAH</name>
<dbReference type="GO" id="GO:0005886">
    <property type="term" value="C:plasma membrane"/>
    <property type="evidence" value="ECO:0007669"/>
    <property type="project" value="TreeGrafter"/>
</dbReference>
<dbReference type="InterPro" id="IPR003439">
    <property type="entry name" value="ABC_transporter-like_ATP-bd"/>
</dbReference>
<feature type="domain" description="ABC transporter" evidence="3">
    <location>
        <begin position="6"/>
        <end position="238"/>
    </location>
</feature>
<dbReference type="EMBL" id="CP006650">
    <property type="protein sequence ID" value="AGT07931.1"/>
    <property type="molecule type" value="Genomic_DNA"/>
</dbReference>
<dbReference type="KEGG" id="pami:JCM7686_0822"/>
<dbReference type="GO" id="GO:0005524">
    <property type="term" value="F:ATP binding"/>
    <property type="evidence" value="ECO:0007669"/>
    <property type="project" value="UniProtKB-KW"/>
</dbReference>
<dbReference type="Gene3D" id="3.40.50.300">
    <property type="entry name" value="P-loop containing nucleotide triphosphate hydrolases"/>
    <property type="match status" value="1"/>
</dbReference>